<name>A0A9P3BQ32_9EURO</name>
<accession>A0A9P3BQ32</accession>
<comment type="caution">
    <text evidence="3">The sequence shown here is derived from an EMBL/GenBank/DDBJ whole genome shotgun (WGS) entry which is preliminary data.</text>
</comment>
<dbReference type="PANTHER" id="PTHR43872">
    <property type="entry name" value="MONOOXYGENASE, PUTATIVE (AFU_ORTHOLOGUE AFUA_8G02570)-RELATED"/>
    <property type="match status" value="1"/>
</dbReference>
<evidence type="ECO:0000256" key="1">
    <source>
        <dbReference type="ARBA" id="ARBA00001974"/>
    </source>
</evidence>
<dbReference type="EMBL" id="BHVY01000009">
    <property type="protein sequence ID" value="GIJ92433.1"/>
    <property type="molecule type" value="Genomic_DNA"/>
</dbReference>
<evidence type="ECO:0000313" key="3">
    <source>
        <dbReference type="EMBL" id="GIJ92433.1"/>
    </source>
</evidence>
<proteinExistence type="predicted"/>
<reference evidence="3 4" key="1">
    <citation type="submission" date="2018-10" db="EMBL/GenBank/DDBJ databases">
        <title>Pan-genome distribution and transcriptional activeness of fungal secondary metabolism genes in Aspergillus section Fumigati.</title>
        <authorList>
            <person name="Takahashi H."/>
            <person name="Umemura M."/>
            <person name="Ninomiya A."/>
            <person name="Kusuya Y."/>
            <person name="Urayama S."/>
            <person name="Shimizu M."/>
            <person name="Watanabe A."/>
            <person name="Kamei K."/>
            <person name="Yaguchi T."/>
            <person name="Hagiwara D."/>
        </authorList>
    </citation>
    <scope>NUCLEOTIDE SEQUENCE [LARGE SCALE GENOMIC DNA]</scope>
    <source>
        <strain evidence="3 4">IFM 55266</strain>
    </source>
</reference>
<dbReference type="Gene3D" id="3.50.50.60">
    <property type="entry name" value="FAD/NAD(P)-binding domain"/>
    <property type="match status" value="2"/>
</dbReference>
<dbReference type="GeneID" id="67010024"/>
<comment type="cofactor">
    <cofactor evidence="1">
        <name>FAD</name>
        <dbReference type="ChEBI" id="CHEBI:57692"/>
    </cofactor>
</comment>
<keyword evidence="2" id="KW-0560">Oxidoreductase</keyword>
<keyword evidence="2" id="KW-0503">Monooxygenase</keyword>
<protein>
    <recommendedName>
        <fullName evidence="5">FAD/NAD(P)-binding domain-containing protein</fullName>
    </recommendedName>
</protein>
<dbReference type="InterPro" id="IPR051820">
    <property type="entry name" value="FAD-binding_MO"/>
</dbReference>
<dbReference type="AlphaFoldDB" id="A0A9P3BQ32"/>
<evidence type="ECO:0000256" key="2">
    <source>
        <dbReference type="ARBA" id="ARBA00023033"/>
    </source>
</evidence>
<gene>
    <name evidence="3" type="ORF">Asppvi_011415</name>
</gene>
<keyword evidence="4" id="KW-1185">Reference proteome</keyword>
<organism evidence="3 4">
    <name type="scientific">Aspergillus pseudoviridinutans</name>
    <dbReference type="NCBI Taxonomy" id="1517512"/>
    <lineage>
        <taxon>Eukaryota</taxon>
        <taxon>Fungi</taxon>
        <taxon>Dikarya</taxon>
        <taxon>Ascomycota</taxon>
        <taxon>Pezizomycotina</taxon>
        <taxon>Eurotiomycetes</taxon>
        <taxon>Eurotiomycetidae</taxon>
        <taxon>Eurotiales</taxon>
        <taxon>Aspergillaceae</taxon>
        <taxon>Aspergillus</taxon>
        <taxon>Aspergillus subgen. Fumigati</taxon>
    </lineage>
</organism>
<dbReference type="InterPro" id="IPR036188">
    <property type="entry name" value="FAD/NAD-bd_sf"/>
</dbReference>
<dbReference type="OrthoDB" id="66881at2759"/>
<dbReference type="Proteomes" id="UP001043456">
    <property type="component" value="Unassembled WGS sequence"/>
</dbReference>
<dbReference type="GO" id="GO:0004497">
    <property type="term" value="F:monooxygenase activity"/>
    <property type="evidence" value="ECO:0007669"/>
    <property type="project" value="UniProtKB-KW"/>
</dbReference>
<dbReference type="PANTHER" id="PTHR43872:SF1">
    <property type="entry name" value="MONOOXYGENASE, PUTATIVE (AFU_ORTHOLOGUE AFUA_8G02570)-RELATED"/>
    <property type="match status" value="1"/>
</dbReference>
<dbReference type="SUPFAM" id="SSF51905">
    <property type="entry name" value="FAD/NAD(P)-binding domain"/>
    <property type="match status" value="1"/>
</dbReference>
<evidence type="ECO:0000313" key="4">
    <source>
        <dbReference type="Proteomes" id="UP001043456"/>
    </source>
</evidence>
<sequence>MNMHPLHNTQDIDYDVVIVGAGISGVNFAYRLQERNPNLNYCILEARHEIGGTWSLFQYPGIRSDSDLHTFGFGWRPWLEKESIAQGSMISKYIKESAEQEKIDQRIKFFHRVDRISWSTASKAWTLDITVNNQGSAKKVLRTRFIMLGTGYYDYKTPMFAEIPGIADFQGTVVHPQFWPTDLDYSSKDIVIIGSGATAVTLLPALAGKASHVTMLQRSPTYIIPLPRESAVDRTIKSIFPHFLAFAMIRFEWILMSLLLVTYCQWFPNHARKSFLKTMKRELPQGMSLHPDFTPSYNPWDQRLCVCPDGDFYTCLRSGKGSIKTGVIDRVTKAAIRLKSGDELNPDIIVTATGLKMAMAGGIEIIVDGEPYQVADHFMWKGAMLADLPNLVLAIGYVDASWTLGADATAQLACRLLDTMKRDSISMIVPRCSDEEKKGMRETSFLYLKSTYVQRAKSVLPKAGDRGPWQRRSYYWKDIFTARWGDIWAGMEWSK</sequence>
<evidence type="ECO:0008006" key="5">
    <source>
        <dbReference type="Google" id="ProtNLM"/>
    </source>
</evidence>
<dbReference type="RefSeq" id="XP_043163179.1">
    <property type="nucleotide sequence ID" value="XM_043307244.1"/>
</dbReference>
<dbReference type="Pfam" id="PF13738">
    <property type="entry name" value="Pyr_redox_3"/>
    <property type="match status" value="1"/>
</dbReference>